<dbReference type="PANTHER" id="PTHR19433:SF133">
    <property type="entry name" value="IMMUNE-TYPE RECEPTOR 5 PRECURSOR-RELATED"/>
    <property type="match status" value="1"/>
</dbReference>
<evidence type="ECO:0000313" key="11">
    <source>
        <dbReference type="Proteomes" id="UP000606274"/>
    </source>
</evidence>
<accession>A0A8T0BIV2</accession>
<dbReference type="InterPro" id="IPR013783">
    <property type="entry name" value="Ig-like_fold"/>
</dbReference>
<keyword evidence="5 8" id="KW-0472">Membrane</keyword>
<name>A0A8T0BIV2_SILME</name>
<keyword evidence="2" id="KW-1003">Cell membrane</keyword>
<protein>
    <recommendedName>
        <fullName evidence="9">Ig-like domain-containing protein</fullName>
    </recommendedName>
</protein>
<feature type="transmembrane region" description="Helical" evidence="8">
    <location>
        <begin position="173"/>
        <end position="195"/>
    </location>
</feature>
<dbReference type="GO" id="GO:0009617">
    <property type="term" value="P:response to bacterium"/>
    <property type="evidence" value="ECO:0007669"/>
    <property type="project" value="TreeGrafter"/>
</dbReference>
<dbReference type="Proteomes" id="UP000606274">
    <property type="component" value="Unassembled WGS sequence"/>
</dbReference>
<dbReference type="InterPro" id="IPR013106">
    <property type="entry name" value="Ig_V-set"/>
</dbReference>
<dbReference type="InterPro" id="IPR007110">
    <property type="entry name" value="Ig-like_dom"/>
</dbReference>
<sequence>MTFSTVYIVQPGRRRVSAQTLKDATVYQPDKELSVDIGDSATLRCCISTVGFGDIAWFKQPNREKPQIIVSFFRTAGETFYNGFEKSKFIIGRSSARNCFNLTILNTTPSDEAVYYCALTYPSPEFGDGTYLTIKDVTNASETSKPALWDNSVVCEPALDGNSTNINTQEKKLLGLGTALVFCVLLIFSLTYLILRRRKNDTCILNASIENCPELRQESETEIVNYAALQFSQMKPKAKKKKTGLSDDCTYSDVNIK</sequence>
<dbReference type="CDD" id="cd00099">
    <property type="entry name" value="IgV"/>
    <property type="match status" value="1"/>
</dbReference>
<dbReference type="Gene3D" id="2.60.40.10">
    <property type="entry name" value="Immunoglobulins"/>
    <property type="match status" value="1"/>
</dbReference>
<gene>
    <name evidence="10" type="ORF">HF521_018206</name>
</gene>
<comment type="caution">
    <text evidence="10">The sequence shown here is derived from an EMBL/GenBank/DDBJ whole genome shotgun (WGS) entry which is preliminary data.</text>
</comment>
<dbReference type="GO" id="GO:0005886">
    <property type="term" value="C:plasma membrane"/>
    <property type="evidence" value="ECO:0007669"/>
    <property type="project" value="UniProtKB-SubCell"/>
</dbReference>
<dbReference type="InterPro" id="IPR003599">
    <property type="entry name" value="Ig_sub"/>
</dbReference>
<evidence type="ECO:0000256" key="6">
    <source>
        <dbReference type="ARBA" id="ARBA00023157"/>
    </source>
</evidence>
<keyword evidence="11" id="KW-1185">Reference proteome</keyword>
<feature type="domain" description="Ig-like" evidence="9">
    <location>
        <begin position="11"/>
        <end position="138"/>
    </location>
</feature>
<comment type="subcellular location">
    <subcellularLocation>
        <location evidence="1">Cell membrane</location>
    </subcellularLocation>
</comment>
<evidence type="ECO:0000256" key="1">
    <source>
        <dbReference type="ARBA" id="ARBA00004236"/>
    </source>
</evidence>
<keyword evidence="8" id="KW-1133">Transmembrane helix</keyword>
<dbReference type="PANTHER" id="PTHR19433">
    <property type="entry name" value="T-CELL RECEPTOR ALPHA CHAIN V REGION-RELATED"/>
    <property type="match status" value="1"/>
</dbReference>
<evidence type="ECO:0000256" key="3">
    <source>
        <dbReference type="ARBA" id="ARBA00022729"/>
    </source>
</evidence>
<reference evidence="10" key="1">
    <citation type="submission" date="2020-08" db="EMBL/GenBank/DDBJ databases">
        <title>Chromosome-level assembly of Southern catfish (Silurus meridionalis) provides insights into visual adaptation to the nocturnal and benthic lifestyles.</title>
        <authorList>
            <person name="Zhang Y."/>
            <person name="Wang D."/>
            <person name="Peng Z."/>
        </authorList>
    </citation>
    <scope>NUCLEOTIDE SEQUENCE</scope>
    <source>
        <strain evidence="10">SWU-2019-XX</strain>
        <tissue evidence="10">Muscle</tissue>
    </source>
</reference>
<evidence type="ECO:0000256" key="5">
    <source>
        <dbReference type="ARBA" id="ARBA00023136"/>
    </source>
</evidence>
<evidence type="ECO:0000256" key="7">
    <source>
        <dbReference type="ARBA" id="ARBA00023180"/>
    </source>
</evidence>
<dbReference type="SUPFAM" id="SSF48726">
    <property type="entry name" value="Immunoglobulin"/>
    <property type="match status" value="1"/>
</dbReference>
<dbReference type="EMBL" id="JABFDY010000005">
    <property type="protein sequence ID" value="KAF7706988.1"/>
    <property type="molecule type" value="Genomic_DNA"/>
</dbReference>
<keyword evidence="7" id="KW-0325">Glycoprotein</keyword>
<keyword evidence="3" id="KW-0732">Signal</keyword>
<evidence type="ECO:0000313" key="10">
    <source>
        <dbReference type="EMBL" id="KAF7706988.1"/>
    </source>
</evidence>
<evidence type="ECO:0000256" key="8">
    <source>
        <dbReference type="SAM" id="Phobius"/>
    </source>
</evidence>
<keyword evidence="4" id="KW-0391">Immunity</keyword>
<dbReference type="SMART" id="SM00406">
    <property type="entry name" value="IGv"/>
    <property type="match status" value="1"/>
</dbReference>
<dbReference type="PROSITE" id="PS50835">
    <property type="entry name" value="IG_LIKE"/>
    <property type="match status" value="1"/>
</dbReference>
<dbReference type="InterPro" id="IPR052051">
    <property type="entry name" value="TCR_complex_component"/>
</dbReference>
<evidence type="ECO:0000256" key="4">
    <source>
        <dbReference type="ARBA" id="ARBA00022859"/>
    </source>
</evidence>
<dbReference type="GO" id="GO:0002376">
    <property type="term" value="P:immune system process"/>
    <property type="evidence" value="ECO:0007669"/>
    <property type="project" value="UniProtKB-KW"/>
</dbReference>
<keyword evidence="6" id="KW-1015">Disulfide bond</keyword>
<dbReference type="AlphaFoldDB" id="A0A8T0BIV2"/>
<dbReference type="SMART" id="SM00409">
    <property type="entry name" value="IG"/>
    <property type="match status" value="1"/>
</dbReference>
<evidence type="ECO:0000256" key="2">
    <source>
        <dbReference type="ARBA" id="ARBA00022475"/>
    </source>
</evidence>
<proteinExistence type="predicted"/>
<organism evidence="10 11">
    <name type="scientific">Silurus meridionalis</name>
    <name type="common">Southern catfish</name>
    <name type="synonym">Silurus soldatovi meridionalis</name>
    <dbReference type="NCBI Taxonomy" id="175797"/>
    <lineage>
        <taxon>Eukaryota</taxon>
        <taxon>Metazoa</taxon>
        <taxon>Chordata</taxon>
        <taxon>Craniata</taxon>
        <taxon>Vertebrata</taxon>
        <taxon>Euteleostomi</taxon>
        <taxon>Actinopterygii</taxon>
        <taxon>Neopterygii</taxon>
        <taxon>Teleostei</taxon>
        <taxon>Ostariophysi</taxon>
        <taxon>Siluriformes</taxon>
        <taxon>Siluridae</taxon>
        <taxon>Silurus</taxon>
    </lineage>
</organism>
<dbReference type="Pfam" id="PF07686">
    <property type="entry name" value="V-set"/>
    <property type="match status" value="1"/>
</dbReference>
<evidence type="ECO:0000259" key="9">
    <source>
        <dbReference type="PROSITE" id="PS50835"/>
    </source>
</evidence>
<keyword evidence="8" id="KW-0812">Transmembrane</keyword>
<dbReference type="InterPro" id="IPR036179">
    <property type="entry name" value="Ig-like_dom_sf"/>
</dbReference>